<sequence>MAHSHSNDRPAKPVGLTESVGYQIGVRRTLPCSRLEAWNYLVSSQGLPAWLGDPQGLLIEVGNVYGSEDTAHGEIRVLRKEQQIRMTWHQLAWSRPSTLQIRLIEVRPQATTVSIHQEHLDDGGIRLQMKKKWEEALADMSERLRCEGAS</sequence>
<accession>A0A1X7IU34</accession>
<keyword evidence="4" id="KW-1185">Reference proteome</keyword>
<dbReference type="Pfam" id="PF08327">
    <property type="entry name" value="AHSA1"/>
    <property type="match status" value="1"/>
</dbReference>
<dbReference type="Gene3D" id="3.30.530.20">
    <property type="match status" value="1"/>
</dbReference>
<evidence type="ECO:0000259" key="2">
    <source>
        <dbReference type="Pfam" id="PF08327"/>
    </source>
</evidence>
<name>A0A1X7IU34_9BACL</name>
<dbReference type="Proteomes" id="UP000193834">
    <property type="component" value="Unassembled WGS sequence"/>
</dbReference>
<dbReference type="EMBL" id="FXAZ01000001">
    <property type="protein sequence ID" value="SMG18548.1"/>
    <property type="molecule type" value="Genomic_DNA"/>
</dbReference>
<protein>
    <submittedName>
        <fullName evidence="3">Activator of Hsp90 ATPase homolog 1-like protein</fullName>
    </submittedName>
</protein>
<dbReference type="OrthoDB" id="4549061at2"/>
<evidence type="ECO:0000313" key="4">
    <source>
        <dbReference type="Proteomes" id="UP000193834"/>
    </source>
</evidence>
<reference evidence="3 4" key="1">
    <citation type="submission" date="2017-04" db="EMBL/GenBank/DDBJ databases">
        <authorList>
            <person name="Afonso C.L."/>
            <person name="Miller P.J."/>
            <person name="Scott M.A."/>
            <person name="Spackman E."/>
            <person name="Goraichik I."/>
            <person name="Dimitrov K.M."/>
            <person name="Suarez D.L."/>
            <person name="Swayne D.E."/>
        </authorList>
    </citation>
    <scope>NUCLEOTIDE SEQUENCE [LARGE SCALE GENOMIC DNA]</scope>
    <source>
        <strain evidence="3 4">11</strain>
    </source>
</reference>
<dbReference type="InterPro" id="IPR023393">
    <property type="entry name" value="START-like_dom_sf"/>
</dbReference>
<dbReference type="RefSeq" id="WP_085493020.1">
    <property type="nucleotide sequence ID" value="NZ_FXAZ01000001.1"/>
</dbReference>
<evidence type="ECO:0000256" key="1">
    <source>
        <dbReference type="ARBA" id="ARBA00006817"/>
    </source>
</evidence>
<dbReference type="SUPFAM" id="SSF55961">
    <property type="entry name" value="Bet v1-like"/>
    <property type="match status" value="1"/>
</dbReference>
<evidence type="ECO:0000313" key="3">
    <source>
        <dbReference type="EMBL" id="SMG18548.1"/>
    </source>
</evidence>
<dbReference type="STRING" id="1852522.SAMN06295960_0797"/>
<organism evidence="3 4">
    <name type="scientific">Paenibacillus aquistagni</name>
    <dbReference type="NCBI Taxonomy" id="1852522"/>
    <lineage>
        <taxon>Bacteria</taxon>
        <taxon>Bacillati</taxon>
        <taxon>Bacillota</taxon>
        <taxon>Bacilli</taxon>
        <taxon>Bacillales</taxon>
        <taxon>Paenibacillaceae</taxon>
        <taxon>Paenibacillus</taxon>
    </lineage>
</organism>
<dbReference type="InterPro" id="IPR013538">
    <property type="entry name" value="ASHA1/2-like_C"/>
</dbReference>
<dbReference type="AlphaFoldDB" id="A0A1X7IU34"/>
<comment type="similarity">
    <text evidence="1">Belongs to the AHA1 family.</text>
</comment>
<proteinExistence type="inferred from homology"/>
<gene>
    <name evidence="3" type="ORF">SAMN06295960_0797</name>
</gene>
<feature type="domain" description="Activator of Hsp90 ATPase homologue 1/2-like C-terminal" evidence="2">
    <location>
        <begin position="36"/>
        <end position="143"/>
    </location>
</feature>